<proteinExistence type="predicted"/>
<gene>
    <name evidence="2" type="ORF">AZE42_11330</name>
</gene>
<dbReference type="EMBL" id="LVVM01000629">
    <property type="protein sequence ID" value="OJA20310.1"/>
    <property type="molecule type" value="Genomic_DNA"/>
</dbReference>
<evidence type="ECO:0000313" key="2">
    <source>
        <dbReference type="EMBL" id="OJA20310.1"/>
    </source>
</evidence>
<evidence type="ECO:0000313" key="3">
    <source>
        <dbReference type="Proteomes" id="UP000183567"/>
    </source>
</evidence>
<accession>A0A1J8QF48</accession>
<feature type="compositionally biased region" description="Polar residues" evidence="1">
    <location>
        <begin position="78"/>
        <end position="95"/>
    </location>
</feature>
<feature type="region of interest" description="Disordered" evidence="1">
    <location>
        <begin position="64"/>
        <end position="95"/>
    </location>
</feature>
<name>A0A1J8QF48_9AGAM</name>
<feature type="compositionally biased region" description="Low complexity" evidence="1">
    <location>
        <begin position="64"/>
        <end position="77"/>
    </location>
</feature>
<comment type="caution">
    <text evidence="2">The sequence shown here is derived from an EMBL/GenBank/DDBJ whole genome shotgun (WGS) entry which is preliminary data.</text>
</comment>
<dbReference type="AlphaFoldDB" id="A0A1J8QF48"/>
<dbReference type="Proteomes" id="UP000183567">
    <property type="component" value="Unassembled WGS sequence"/>
</dbReference>
<keyword evidence="3" id="KW-1185">Reference proteome</keyword>
<protein>
    <submittedName>
        <fullName evidence="2">Uncharacterized protein</fullName>
    </submittedName>
</protein>
<organism evidence="2 3">
    <name type="scientific">Rhizopogon vesiculosus</name>
    <dbReference type="NCBI Taxonomy" id="180088"/>
    <lineage>
        <taxon>Eukaryota</taxon>
        <taxon>Fungi</taxon>
        <taxon>Dikarya</taxon>
        <taxon>Basidiomycota</taxon>
        <taxon>Agaricomycotina</taxon>
        <taxon>Agaricomycetes</taxon>
        <taxon>Agaricomycetidae</taxon>
        <taxon>Boletales</taxon>
        <taxon>Suillineae</taxon>
        <taxon>Rhizopogonaceae</taxon>
        <taxon>Rhizopogon</taxon>
    </lineage>
</organism>
<evidence type="ECO:0000256" key="1">
    <source>
        <dbReference type="SAM" id="MobiDB-lite"/>
    </source>
</evidence>
<reference evidence="2 3" key="1">
    <citation type="submission" date="2016-03" db="EMBL/GenBank/DDBJ databases">
        <title>Comparative genomics of the ectomycorrhizal sister species Rhizopogon vinicolor and Rhizopogon vesiculosus (Basidiomycota: Boletales) reveals a divergence of the mating type B locus.</title>
        <authorList>
            <person name="Mujic A.B."/>
            <person name="Kuo A."/>
            <person name="Tritt A."/>
            <person name="Lipzen A."/>
            <person name="Chen C."/>
            <person name="Johnson J."/>
            <person name="Sharma A."/>
            <person name="Barry K."/>
            <person name="Grigoriev I.V."/>
            <person name="Spatafora J.W."/>
        </authorList>
    </citation>
    <scope>NUCLEOTIDE SEQUENCE [LARGE SCALE GENOMIC DNA]</scope>
    <source>
        <strain evidence="2 3">AM-OR11-056</strain>
    </source>
</reference>
<sequence>MLEYAEDISGTAALKMLIETALSEVDRLAEETEREEGGAGMAEARGRACVLSSCANTDAIIQQASAASMTSAQETSTIATGTGDTSSVNSSRKKR</sequence>